<feature type="transmembrane region" description="Helical" evidence="6">
    <location>
        <begin position="423"/>
        <end position="440"/>
    </location>
</feature>
<feature type="transmembrane region" description="Helical" evidence="6">
    <location>
        <begin position="475"/>
        <end position="495"/>
    </location>
</feature>
<evidence type="ECO:0000256" key="5">
    <source>
        <dbReference type="SAM" id="MobiDB-lite"/>
    </source>
</evidence>
<keyword evidence="2 6" id="KW-0812">Transmembrane</keyword>
<evidence type="ECO:0000256" key="3">
    <source>
        <dbReference type="ARBA" id="ARBA00022989"/>
    </source>
</evidence>
<keyword evidence="3 6" id="KW-1133">Transmembrane helix</keyword>
<feature type="transmembrane region" description="Helical" evidence="6">
    <location>
        <begin position="355"/>
        <end position="377"/>
    </location>
</feature>
<evidence type="ECO:0000256" key="2">
    <source>
        <dbReference type="ARBA" id="ARBA00022692"/>
    </source>
</evidence>
<feature type="transmembrane region" description="Helical" evidence="6">
    <location>
        <begin position="179"/>
        <end position="200"/>
    </location>
</feature>
<feature type="transmembrane region" description="Helical" evidence="6">
    <location>
        <begin position="121"/>
        <end position="140"/>
    </location>
</feature>
<evidence type="ECO:0000256" key="1">
    <source>
        <dbReference type="ARBA" id="ARBA00004141"/>
    </source>
</evidence>
<evidence type="ECO:0000259" key="7">
    <source>
        <dbReference type="PROSITE" id="PS50850"/>
    </source>
</evidence>
<feature type="transmembrane region" description="Helical" evidence="6">
    <location>
        <begin position="328"/>
        <end position="349"/>
    </location>
</feature>
<dbReference type="SUPFAM" id="SSF103473">
    <property type="entry name" value="MFS general substrate transporter"/>
    <property type="match status" value="1"/>
</dbReference>
<dbReference type="InterPro" id="IPR005828">
    <property type="entry name" value="MFS_sugar_transport-like"/>
</dbReference>
<feature type="transmembrane region" description="Helical" evidence="6">
    <location>
        <begin position="212"/>
        <end position="230"/>
    </location>
</feature>
<sequence>MTPRATEPRVVPRNGVPAPNEPQPVEPDVVGDTAGDCGPWQWRITAALSLFYLPSTWHMTAITFQTVTPPFFCQGYQETAGCDQFNLTNTCEKWDFNVTTTGDTIVSEWGLVCEREPLINVSMMSFLLGVTVGGLVSGILSDHFGRRKTLSIFLAVQIVCGTAIAFTPWLWLFMALRFALGWSCVSVVFSAFVLCMEVVGGARWRTVAGVSFHYPVPLGYLTVALIAYLLPAWRHLQLAASLPALLLFGVVAVLPESPRWLLAVGKRKRLARTLRSAAATNRRPFYAEQLEAALPVQPVVDTANDNADNATIGMMSLVRTPQMRRISLLVYAQWFSLYLAYFGIVLNLGNIEGSIHLNTVISGLVELPAIALSTPLLLRHGRRVPLFGTMVAGGLFCILAALVPESHAYATKLSVGLVMMGRFAFSFPWVILPVFTAELFPTVVRNMGVGSANLAAGIALILVPNLWNLSTIWEGLPLVVLGFLSILGGASVMLLPETTKKPLPNSIEELEQLYN</sequence>
<evidence type="ECO:0000313" key="9">
    <source>
        <dbReference type="Proteomes" id="UP000494165"/>
    </source>
</evidence>
<dbReference type="Proteomes" id="UP000494165">
    <property type="component" value="Unassembled WGS sequence"/>
</dbReference>
<reference evidence="8 9" key="1">
    <citation type="submission" date="2020-04" db="EMBL/GenBank/DDBJ databases">
        <authorList>
            <person name="Alioto T."/>
            <person name="Alioto T."/>
            <person name="Gomez Garrido J."/>
        </authorList>
    </citation>
    <scope>NUCLEOTIDE SEQUENCE [LARGE SCALE GENOMIC DNA]</scope>
</reference>
<evidence type="ECO:0000256" key="6">
    <source>
        <dbReference type="SAM" id="Phobius"/>
    </source>
</evidence>
<comment type="subcellular location">
    <subcellularLocation>
        <location evidence="1">Membrane</location>
        <topology evidence="1">Multi-pass membrane protein</topology>
    </subcellularLocation>
</comment>
<accession>A0A8S1CS06</accession>
<comment type="caution">
    <text evidence="8">The sequence shown here is derived from an EMBL/GenBank/DDBJ whole genome shotgun (WGS) entry which is preliminary data.</text>
</comment>
<keyword evidence="9" id="KW-1185">Reference proteome</keyword>
<proteinExistence type="predicted"/>
<feature type="region of interest" description="Disordered" evidence="5">
    <location>
        <begin position="1"/>
        <end position="25"/>
    </location>
</feature>
<dbReference type="EMBL" id="CADEPI010000063">
    <property type="protein sequence ID" value="CAB3371604.1"/>
    <property type="molecule type" value="Genomic_DNA"/>
</dbReference>
<gene>
    <name evidence="8" type="ORF">CLODIP_2_CD01624</name>
</gene>
<name>A0A8S1CS06_9INSE</name>
<dbReference type="InterPro" id="IPR036259">
    <property type="entry name" value="MFS_trans_sf"/>
</dbReference>
<dbReference type="GO" id="GO:0016020">
    <property type="term" value="C:membrane"/>
    <property type="evidence" value="ECO:0007669"/>
    <property type="project" value="UniProtKB-SubCell"/>
</dbReference>
<protein>
    <recommendedName>
        <fullName evidence="7">Major facilitator superfamily (MFS) profile domain-containing protein</fullName>
    </recommendedName>
</protein>
<dbReference type="PANTHER" id="PTHR24064">
    <property type="entry name" value="SOLUTE CARRIER FAMILY 22 MEMBER"/>
    <property type="match status" value="1"/>
</dbReference>
<dbReference type="GO" id="GO:0022857">
    <property type="term" value="F:transmembrane transporter activity"/>
    <property type="evidence" value="ECO:0007669"/>
    <property type="project" value="InterPro"/>
</dbReference>
<dbReference type="OrthoDB" id="3936150at2759"/>
<feature type="transmembrane region" description="Helical" evidence="6">
    <location>
        <begin position="242"/>
        <end position="262"/>
    </location>
</feature>
<dbReference type="AlphaFoldDB" id="A0A8S1CS06"/>
<evidence type="ECO:0000313" key="8">
    <source>
        <dbReference type="EMBL" id="CAB3371604.1"/>
    </source>
</evidence>
<dbReference type="PROSITE" id="PS50850">
    <property type="entry name" value="MFS"/>
    <property type="match status" value="1"/>
</dbReference>
<dbReference type="Pfam" id="PF00083">
    <property type="entry name" value="Sugar_tr"/>
    <property type="match status" value="1"/>
</dbReference>
<feature type="domain" description="Major facilitator superfamily (MFS) profile" evidence="7">
    <location>
        <begin position="44"/>
        <end position="500"/>
    </location>
</feature>
<dbReference type="Gene3D" id="1.20.1250.20">
    <property type="entry name" value="MFS general substrate transporter like domains"/>
    <property type="match status" value="1"/>
</dbReference>
<keyword evidence="4 6" id="KW-0472">Membrane</keyword>
<organism evidence="8 9">
    <name type="scientific">Cloeon dipterum</name>
    <dbReference type="NCBI Taxonomy" id="197152"/>
    <lineage>
        <taxon>Eukaryota</taxon>
        <taxon>Metazoa</taxon>
        <taxon>Ecdysozoa</taxon>
        <taxon>Arthropoda</taxon>
        <taxon>Hexapoda</taxon>
        <taxon>Insecta</taxon>
        <taxon>Pterygota</taxon>
        <taxon>Palaeoptera</taxon>
        <taxon>Ephemeroptera</taxon>
        <taxon>Pisciforma</taxon>
        <taxon>Baetidae</taxon>
        <taxon>Cloeon</taxon>
    </lineage>
</organism>
<dbReference type="InterPro" id="IPR020846">
    <property type="entry name" value="MFS_dom"/>
</dbReference>
<feature type="transmembrane region" description="Helical" evidence="6">
    <location>
        <begin position="384"/>
        <end position="403"/>
    </location>
</feature>
<evidence type="ECO:0000256" key="4">
    <source>
        <dbReference type="ARBA" id="ARBA00023136"/>
    </source>
</evidence>
<feature type="transmembrane region" description="Helical" evidence="6">
    <location>
        <begin position="452"/>
        <end position="469"/>
    </location>
</feature>
<feature type="transmembrane region" description="Helical" evidence="6">
    <location>
        <begin position="152"/>
        <end position="173"/>
    </location>
</feature>
<dbReference type="CDD" id="cd17317">
    <property type="entry name" value="MFS_SLC22"/>
    <property type="match status" value="1"/>
</dbReference>